<protein>
    <submittedName>
        <fullName evidence="1">Uncharacterized protein</fullName>
    </submittedName>
</protein>
<geneLocation type="plasmid" evidence="1 2">
    <name>1</name>
</geneLocation>
<keyword evidence="1" id="KW-0614">Plasmid</keyword>
<sequence length="42" mass="4864">MFNLSSKHIIYCRFELLSGLKLSQQLLNILNIEPKDGHNHTP</sequence>
<gene>
    <name evidence="1" type="ORF">ETEE_p1099</name>
</gene>
<dbReference type="Proteomes" id="UP000028681">
    <property type="component" value="Plasmid 1"/>
</dbReference>
<accession>A0A076LQ04</accession>
<evidence type="ECO:0000313" key="1">
    <source>
        <dbReference type="EMBL" id="AIJ10690.1"/>
    </source>
</evidence>
<evidence type="ECO:0000313" key="2">
    <source>
        <dbReference type="Proteomes" id="UP000028681"/>
    </source>
</evidence>
<name>A0A076LQ04_9GAMM</name>
<proteinExistence type="predicted"/>
<organism evidence="1 2">
    <name type="scientific">Edwardsiella anguillarum ET080813</name>
    <dbReference type="NCBI Taxonomy" id="667120"/>
    <lineage>
        <taxon>Bacteria</taxon>
        <taxon>Pseudomonadati</taxon>
        <taxon>Pseudomonadota</taxon>
        <taxon>Gammaproteobacteria</taxon>
        <taxon>Enterobacterales</taxon>
        <taxon>Hafniaceae</taxon>
        <taxon>Edwardsiella</taxon>
    </lineage>
</organism>
<reference evidence="1 2" key="1">
    <citation type="journal article" date="2012" name="PLoS ONE">
        <title>Edwardsiella comparative phylogenomics reveal the new intra/inter-species taxonomic relationships, virulence evolution and niche adaptation mechanisms.</title>
        <authorList>
            <person name="Yang M."/>
            <person name="Lv Y."/>
            <person name="Xiao J."/>
            <person name="Wu H."/>
            <person name="Zheng H."/>
            <person name="Liu Q."/>
            <person name="Zhang Y."/>
            <person name="Wang Q."/>
        </authorList>
    </citation>
    <scope>NUCLEOTIDE SEQUENCE [LARGE SCALE GENOMIC DNA]</scope>
    <source>
        <strain evidence="2">080813</strain>
        <plasmid evidence="2">Plasmid 1</plasmid>
    </source>
</reference>
<dbReference type="KEGG" id="ete:ETEE_p1099"/>
<dbReference type="HOGENOM" id="CLU_3250768_0_0_6"/>
<dbReference type="AlphaFoldDB" id="A0A076LQ04"/>
<dbReference type="EMBL" id="CP006665">
    <property type="protein sequence ID" value="AIJ10690.1"/>
    <property type="molecule type" value="Genomic_DNA"/>
</dbReference>